<evidence type="ECO:0000256" key="8">
    <source>
        <dbReference type="RuleBase" id="RU000461"/>
    </source>
</evidence>
<dbReference type="InterPro" id="IPR017972">
    <property type="entry name" value="Cyt_P450_CS"/>
</dbReference>
<comment type="similarity">
    <text evidence="1 8">Belongs to the cytochrome P450 family.</text>
</comment>
<evidence type="ECO:0000256" key="2">
    <source>
        <dbReference type="ARBA" id="ARBA00022617"/>
    </source>
</evidence>
<dbReference type="PANTHER" id="PTHR47955">
    <property type="entry name" value="CYTOCHROME P450 FAMILY 71 PROTEIN"/>
    <property type="match status" value="1"/>
</dbReference>
<keyword evidence="3 7" id="KW-0479">Metal-binding</keyword>
<gene>
    <name evidence="10" type="ORF">OLC1_LOCUS13414</name>
</gene>
<dbReference type="GO" id="GO:0009821">
    <property type="term" value="P:alkaloid biosynthetic process"/>
    <property type="evidence" value="ECO:0007669"/>
    <property type="project" value="UniProtKB-ARBA"/>
</dbReference>
<name>A0AAV1DBU3_OLDCO</name>
<evidence type="ECO:0000256" key="4">
    <source>
        <dbReference type="ARBA" id="ARBA00023002"/>
    </source>
</evidence>
<evidence type="ECO:0000256" key="5">
    <source>
        <dbReference type="ARBA" id="ARBA00023004"/>
    </source>
</evidence>
<dbReference type="GO" id="GO:0020037">
    <property type="term" value="F:heme binding"/>
    <property type="evidence" value="ECO:0007669"/>
    <property type="project" value="InterPro"/>
</dbReference>
<proteinExistence type="inferred from homology"/>
<keyword evidence="2 7" id="KW-0349">Heme</keyword>
<feature type="chain" id="PRO_5043527560" evidence="9">
    <location>
        <begin position="21"/>
        <end position="500"/>
    </location>
</feature>
<evidence type="ECO:0000313" key="11">
    <source>
        <dbReference type="Proteomes" id="UP001161247"/>
    </source>
</evidence>
<dbReference type="InterPro" id="IPR001128">
    <property type="entry name" value="Cyt_P450"/>
</dbReference>
<dbReference type="Proteomes" id="UP001161247">
    <property type="component" value="Chromosome 4"/>
</dbReference>
<dbReference type="SUPFAM" id="SSF48264">
    <property type="entry name" value="Cytochrome P450"/>
    <property type="match status" value="1"/>
</dbReference>
<reference evidence="10" key="1">
    <citation type="submission" date="2023-03" db="EMBL/GenBank/DDBJ databases">
        <authorList>
            <person name="Julca I."/>
        </authorList>
    </citation>
    <scope>NUCLEOTIDE SEQUENCE</scope>
</reference>
<evidence type="ECO:0000256" key="3">
    <source>
        <dbReference type="ARBA" id="ARBA00022723"/>
    </source>
</evidence>
<keyword evidence="11" id="KW-1185">Reference proteome</keyword>
<keyword evidence="6 8" id="KW-0503">Monooxygenase</keyword>
<keyword evidence="5 7" id="KW-0408">Iron</keyword>
<dbReference type="CDD" id="cd11072">
    <property type="entry name" value="CYP71-like"/>
    <property type="match status" value="1"/>
</dbReference>
<evidence type="ECO:0000313" key="10">
    <source>
        <dbReference type="EMBL" id="CAI9104499.1"/>
    </source>
</evidence>
<evidence type="ECO:0000256" key="6">
    <source>
        <dbReference type="ARBA" id="ARBA00023033"/>
    </source>
</evidence>
<dbReference type="AlphaFoldDB" id="A0AAV1DBU3"/>
<dbReference type="GO" id="GO:0016705">
    <property type="term" value="F:oxidoreductase activity, acting on paired donors, with incorporation or reduction of molecular oxygen"/>
    <property type="evidence" value="ECO:0007669"/>
    <property type="project" value="InterPro"/>
</dbReference>
<dbReference type="GO" id="GO:0004497">
    <property type="term" value="F:monooxygenase activity"/>
    <property type="evidence" value="ECO:0007669"/>
    <property type="project" value="UniProtKB-KW"/>
</dbReference>
<keyword evidence="4 8" id="KW-0560">Oxidoreductase</keyword>
<sequence length="500" mass="56668">MELITFVACFLLFLIMAAKSMRKPKNLPPGPRPLPIIGNLHQVHGALPHRILRDFAKKYGPLMYLKLGEVPTVVVSSPEMAKLVMMDHDIVFASRPYLLFGDILNYNCQDIAFSPYSDSWRQLRKICNMELLSSKRVGTLRPIREEEVMNVMKTVASRIGETINLTKMIYSETYSVIARSAFGKKTKYHDEYIALMEEVIKLMGGLSIVDLYPSVKILERITGLRSKLEAIQKKVDEVLESVINEHKLRRAQPKQDGVEEEKEDLVDVLLNVQNSQEFRGTLTSNNIKGAIYDVFSAGGETSSKTSIWALCEMIKNPTLLQRAQEEVRRVYGPKGNVDESQLHELKFLRAVIKEALRFRPSAPLTLPRESREDCEIGGYFIPAKTRVIVNAFAVCRDPNHWVEPDVFNPDRFLESNIDFQGKDFSYIPFGAGRRICPGIAFALPNMELPLAHLLFHFDWKLPGEMGPQDLNLTEVFGLTVGPKEDLCLVPTSIYHKSILA</sequence>
<dbReference type="PRINTS" id="PR00385">
    <property type="entry name" value="P450"/>
</dbReference>
<evidence type="ECO:0000256" key="1">
    <source>
        <dbReference type="ARBA" id="ARBA00010617"/>
    </source>
</evidence>
<dbReference type="InterPro" id="IPR036396">
    <property type="entry name" value="Cyt_P450_sf"/>
</dbReference>
<dbReference type="InterPro" id="IPR002401">
    <property type="entry name" value="Cyt_P450_E_grp-I"/>
</dbReference>
<protein>
    <submittedName>
        <fullName evidence="10">OLC1v1003181C1</fullName>
    </submittedName>
</protein>
<comment type="cofactor">
    <cofactor evidence="7">
        <name>heme</name>
        <dbReference type="ChEBI" id="CHEBI:30413"/>
    </cofactor>
</comment>
<dbReference type="EMBL" id="OX459121">
    <property type="protein sequence ID" value="CAI9104499.1"/>
    <property type="molecule type" value="Genomic_DNA"/>
</dbReference>
<keyword evidence="9" id="KW-0732">Signal</keyword>
<evidence type="ECO:0000256" key="7">
    <source>
        <dbReference type="PIRSR" id="PIRSR602401-1"/>
    </source>
</evidence>
<dbReference type="Pfam" id="PF00067">
    <property type="entry name" value="p450"/>
    <property type="match status" value="1"/>
</dbReference>
<dbReference type="Gene3D" id="1.10.630.10">
    <property type="entry name" value="Cytochrome P450"/>
    <property type="match status" value="1"/>
</dbReference>
<dbReference type="PROSITE" id="PS00086">
    <property type="entry name" value="CYTOCHROME_P450"/>
    <property type="match status" value="1"/>
</dbReference>
<organism evidence="10 11">
    <name type="scientific">Oldenlandia corymbosa var. corymbosa</name>
    <dbReference type="NCBI Taxonomy" id="529605"/>
    <lineage>
        <taxon>Eukaryota</taxon>
        <taxon>Viridiplantae</taxon>
        <taxon>Streptophyta</taxon>
        <taxon>Embryophyta</taxon>
        <taxon>Tracheophyta</taxon>
        <taxon>Spermatophyta</taxon>
        <taxon>Magnoliopsida</taxon>
        <taxon>eudicotyledons</taxon>
        <taxon>Gunneridae</taxon>
        <taxon>Pentapetalae</taxon>
        <taxon>asterids</taxon>
        <taxon>lamiids</taxon>
        <taxon>Gentianales</taxon>
        <taxon>Rubiaceae</taxon>
        <taxon>Rubioideae</taxon>
        <taxon>Spermacoceae</taxon>
        <taxon>Hedyotis-Oldenlandia complex</taxon>
        <taxon>Oldenlandia</taxon>
    </lineage>
</organism>
<dbReference type="GO" id="GO:0005506">
    <property type="term" value="F:iron ion binding"/>
    <property type="evidence" value="ECO:0007669"/>
    <property type="project" value="InterPro"/>
</dbReference>
<feature type="binding site" description="axial binding residue" evidence="7">
    <location>
        <position position="436"/>
    </location>
    <ligand>
        <name>heme</name>
        <dbReference type="ChEBI" id="CHEBI:30413"/>
    </ligand>
    <ligandPart>
        <name>Fe</name>
        <dbReference type="ChEBI" id="CHEBI:18248"/>
    </ligandPart>
</feature>
<dbReference type="PANTHER" id="PTHR47955:SF8">
    <property type="entry name" value="CYTOCHROME P450 71D11-LIKE"/>
    <property type="match status" value="1"/>
</dbReference>
<dbReference type="FunFam" id="1.10.630.10:FF:000043">
    <property type="entry name" value="Cytochrome P450 99A2"/>
    <property type="match status" value="1"/>
</dbReference>
<accession>A0AAV1DBU3</accession>
<dbReference type="PRINTS" id="PR00463">
    <property type="entry name" value="EP450I"/>
</dbReference>
<feature type="signal peptide" evidence="9">
    <location>
        <begin position="1"/>
        <end position="20"/>
    </location>
</feature>
<evidence type="ECO:0000256" key="9">
    <source>
        <dbReference type="SAM" id="SignalP"/>
    </source>
</evidence>